<keyword evidence="6 8" id="KW-0326">Glycosidase</keyword>
<dbReference type="PROSITE" id="PS00719">
    <property type="entry name" value="GLYCOSYL_HYDROL_F2_1"/>
    <property type="match status" value="1"/>
</dbReference>
<comment type="caution">
    <text evidence="10">The sequence shown here is derived from an EMBL/GenBank/DDBJ whole genome shotgun (WGS) entry which is preliminary data.</text>
</comment>
<comment type="catalytic activity">
    <reaction evidence="1 8">
        <text>Hydrolysis of terminal non-reducing beta-D-galactose residues in beta-D-galactosides.</text>
        <dbReference type="EC" id="3.2.1.23"/>
    </reaction>
</comment>
<dbReference type="SUPFAM" id="SSF49303">
    <property type="entry name" value="beta-Galactosidase/glucuronidase domain"/>
    <property type="match status" value="3"/>
</dbReference>
<evidence type="ECO:0000256" key="2">
    <source>
        <dbReference type="ARBA" id="ARBA00007401"/>
    </source>
</evidence>
<name>A0A562IM25_9ACTN</name>
<dbReference type="InterPro" id="IPR023230">
    <property type="entry name" value="Glyco_hydro_2_CS"/>
</dbReference>
<dbReference type="GO" id="GO:0009341">
    <property type="term" value="C:beta-galactosidase complex"/>
    <property type="evidence" value="ECO:0007669"/>
    <property type="project" value="InterPro"/>
</dbReference>
<gene>
    <name evidence="10" type="ORF">JD78_00565</name>
</gene>
<accession>A0A562IM25</accession>
<dbReference type="Gene3D" id="3.20.20.80">
    <property type="entry name" value="Glycosidases"/>
    <property type="match status" value="1"/>
</dbReference>
<sequence length="1006" mass="109730">MPLPAPTDDTGLHAVGRLPMHSLRREPEVPLDGLWDFQLLPSPTAARSNRWATVQVPELWTMREPADPPHYTNVPMPFDEVPPAVPRANPTGVYRRTVSLSLRPGRRTVLHVGAAEGLLRAFVNGRPVGLSSDSHLAAEFDVTDAVVEGPNTVELVVSKWSAVSYLEDQDQWWQAGISRSVFLYSVPEVHLADLRVVADLDPATGRGSLQATVQTNGLAHLRDVEHTLQVEVLGRTEEVPVAPRVTAPTLPRGGDDRSTRPEPRLPADFMDLVSLNAASAPIPPEFRATPGMLGQQHRSSSPAGTAVVFLGDLDVRPWSAETPHLEELVVRLVDGGGEVVDETRTRIGFRRVRIEGPDLLVNGRRVLIQGVNRHDVDPCTGRVLSQERQLAELSLLKRCNVNAIRTAHYPNDPSFLDLCDRLGFYVVDEADVEGHAFASTIADDPPYLGAIVERVQRMVARDRNHPSVILWSLGNETGYGAAHDAAAAWVRHADPTRPVHYEGAVATDWHGGRAATDVVCPMYPTFDALRAYSADERTDRPLITCEYAYSQGNSTGGLAEYWELFESLPGLQGGFIWQFTDHALDPDGDGRHRYGGDFGDEPNNGPTLLNGVVFADLTPKPALYEARGLFSPVRLLSGADEALSGRVRLRNRQSFADLSGFELELRVETTAGPLGAVLVPTPDVAAGAEGGLVLPASVCDLLRSPAALALTLAVRTRGDALWAPSRTEVALQQVVLPRRPVPLPAGHAPEAEVRGDGAVEHPVLHRAPRLCLWRALTDNDRSFALDQRFVRSGFFRLTPTGTDVDRSAHGTVVTTRYAAAFGDEVVHRRTVRTIGPGDWVLREEVSLPEGTTDGLRVGVEFELVDGFEQAQWVGLGPWENYPDRAASALLGAWASPIDDLAVPYVLPQENGTRGGVTELRLSGPAGEVRAVSPTPLHLNVSRYTVDQLEGAAHWWELPPSRTTVVHLDVAHRGVGTALLGPDTRKPYRLSSREHAWEWQLTLTGPR</sequence>
<dbReference type="GO" id="GO:0030246">
    <property type="term" value="F:carbohydrate binding"/>
    <property type="evidence" value="ECO:0007669"/>
    <property type="project" value="InterPro"/>
</dbReference>
<feature type="domain" description="Beta galactosidase small chain/" evidence="9">
    <location>
        <begin position="752"/>
        <end position="1001"/>
    </location>
</feature>
<dbReference type="SMART" id="SM01038">
    <property type="entry name" value="Bgal_small_N"/>
    <property type="match status" value="1"/>
</dbReference>
<dbReference type="Pfam" id="PF02837">
    <property type="entry name" value="Glyco_hydro_2_N"/>
    <property type="match status" value="1"/>
</dbReference>
<evidence type="ECO:0000256" key="4">
    <source>
        <dbReference type="ARBA" id="ARBA00013303"/>
    </source>
</evidence>
<evidence type="ECO:0000256" key="7">
    <source>
        <dbReference type="ARBA" id="ARBA00032230"/>
    </source>
</evidence>
<dbReference type="SUPFAM" id="SSF49785">
    <property type="entry name" value="Galactose-binding domain-like"/>
    <property type="match status" value="1"/>
</dbReference>
<dbReference type="Pfam" id="PF00703">
    <property type="entry name" value="Glyco_hydro_2"/>
    <property type="match status" value="1"/>
</dbReference>
<dbReference type="Gene3D" id="2.60.40.10">
    <property type="entry name" value="Immunoglobulins"/>
    <property type="match status" value="2"/>
</dbReference>
<dbReference type="InterPro" id="IPR004199">
    <property type="entry name" value="B-gal_small/dom_5"/>
</dbReference>
<dbReference type="InterPro" id="IPR032312">
    <property type="entry name" value="LacZ_4"/>
</dbReference>
<dbReference type="InterPro" id="IPR013783">
    <property type="entry name" value="Ig-like_fold"/>
</dbReference>
<evidence type="ECO:0000256" key="3">
    <source>
        <dbReference type="ARBA" id="ARBA00012756"/>
    </source>
</evidence>
<dbReference type="InterPro" id="IPR011013">
    <property type="entry name" value="Gal_mutarotase_sf_dom"/>
</dbReference>
<dbReference type="GO" id="GO:0005990">
    <property type="term" value="P:lactose catabolic process"/>
    <property type="evidence" value="ECO:0007669"/>
    <property type="project" value="TreeGrafter"/>
</dbReference>
<dbReference type="InterPro" id="IPR023232">
    <property type="entry name" value="Glyco_hydro_2_AS"/>
</dbReference>
<organism evidence="10 11">
    <name type="scientific">Modestobacter roseus</name>
    <dbReference type="NCBI Taxonomy" id="1181884"/>
    <lineage>
        <taxon>Bacteria</taxon>
        <taxon>Bacillati</taxon>
        <taxon>Actinomycetota</taxon>
        <taxon>Actinomycetes</taxon>
        <taxon>Geodermatophilales</taxon>
        <taxon>Geodermatophilaceae</taxon>
        <taxon>Modestobacter</taxon>
    </lineage>
</organism>
<dbReference type="EMBL" id="VLKF01000001">
    <property type="protein sequence ID" value="TWH72061.1"/>
    <property type="molecule type" value="Genomic_DNA"/>
</dbReference>
<dbReference type="AlphaFoldDB" id="A0A562IM25"/>
<dbReference type="EC" id="3.2.1.23" evidence="3 8"/>
<dbReference type="PROSITE" id="PS00608">
    <property type="entry name" value="GLYCOSYL_HYDROL_F2_2"/>
    <property type="match status" value="1"/>
</dbReference>
<keyword evidence="5 8" id="KW-0378">Hydrolase</keyword>
<dbReference type="PANTHER" id="PTHR46323:SF2">
    <property type="entry name" value="BETA-GALACTOSIDASE"/>
    <property type="match status" value="1"/>
</dbReference>
<dbReference type="InterPro" id="IPR050347">
    <property type="entry name" value="Bact_Beta-galactosidase"/>
</dbReference>
<evidence type="ECO:0000313" key="11">
    <source>
        <dbReference type="Proteomes" id="UP000321490"/>
    </source>
</evidence>
<dbReference type="SUPFAM" id="SSF74650">
    <property type="entry name" value="Galactose mutarotase-like"/>
    <property type="match status" value="1"/>
</dbReference>
<dbReference type="InterPro" id="IPR017853">
    <property type="entry name" value="GH"/>
</dbReference>
<dbReference type="InterPro" id="IPR006101">
    <property type="entry name" value="Glyco_hydro_2"/>
</dbReference>
<dbReference type="Pfam" id="PF02929">
    <property type="entry name" value="Bgal_small_N"/>
    <property type="match status" value="1"/>
</dbReference>
<dbReference type="Pfam" id="PF16353">
    <property type="entry name" value="LacZ_4"/>
    <property type="match status" value="1"/>
</dbReference>
<dbReference type="InterPro" id="IPR006104">
    <property type="entry name" value="Glyco_hydro_2_N"/>
</dbReference>
<dbReference type="SUPFAM" id="SSF51445">
    <property type="entry name" value="(Trans)glycosidases"/>
    <property type="match status" value="1"/>
</dbReference>
<dbReference type="InterPro" id="IPR036156">
    <property type="entry name" value="Beta-gal/glucu_dom_sf"/>
</dbReference>
<evidence type="ECO:0000313" key="10">
    <source>
        <dbReference type="EMBL" id="TWH72061.1"/>
    </source>
</evidence>
<protein>
    <recommendedName>
        <fullName evidence="4 8">Beta-galactosidase</fullName>
        <ecNumber evidence="3 8">3.2.1.23</ecNumber>
    </recommendedName>
    <alternativeName>
        <fullName evidence="7 8">Lactase</fullName>
    </alternativeName>
</protein>
<evidence type="ECO:0000256" key="5">
    <source>
        <dbReference type="ARBA" id="ARBA00022801"/>
    </source>
</evidence>
<comment type="similarity">
    <text evidence="2 8">Belongs to the glycosyl hydrolase 2 family.</text>
</comment>
<dbReference type="GO" id="GO:0004565">
    <property type="term" value="F:beta-galactosidase activity"/>
    <property type="evidence" value="ECO:0007669"/>
    <property type="project" value="UniProtKB-EC"/>
</dbReference>
<dbReference type="PRINTS" id="PR00132">
    <property type="entry name" value="GLHYDRLASE2"/>
</dbReference>
<dbReference type="InterPro" id="IPR006102">
    <property type="entry name" value="Ig-like_GH2"/>
</dbReference>
<dbReference type="InterPro" id="IPR006103">
    <property type="entry name" value="Glyco_hydro_2_cat"/>
</dbReference>
<dbReference type="InterPro" id="IPR014718">
    <property type="entry name" value="GH-type_carb-bd"/>
</dbReference>
<dbReference type="InterPro" id="IPR008979">
    <property type="entry name" value="Galactose-bd-like_sf"/>
</dbReference>
<evidence type="ECO:0000259" key="9">
    <source>
        <dbReference type="SMART" id="SM01038"/>
    </source>
</evidence>
<evidence type="ECO:0000256" key="8">
    <source>
        <dbReference type="RuleBase" id="RU361154"/>
    </source>
</evidence>
<keyword evidence="11" id="KW-1185">Reference proteome</keyword>
<dbReference type="Proteomes" id="UP000321490">
    <property type="component" value="Unassembled WGS sequence"/>
</dbReference>
<dbReference type="Pfam" id="PF02836">
    <property type="entry name" value="Glyco_hydro_2_C"/>
    <property type="match status" value="1"/>
</dbReference>
<reference evidence="10 11" key="1">
    <citation type="submission" date="2019-07" db="EMBL/GenBank/DDBJ databases">
        <title>R&amp;d 2014.</title>
        <authorList>
            <person name="Klenk H.-P."/>
        </authorList>
    </citation>
    <scope>NUCLEOTIDE SEQUENCE [LARGE SCALE GENOMIC DNA]</scope>
    <source>
        <strain evidence="10 11">DSM 45764</strain>
    </source>
</reference>
<proteinExistence type="inferred from homology"/>
<evidence type="ECO:0000256" key="1">
    <source>
        <dbReference type="ARBA" id="ARBA00001412"/>
    </source>
</evidence>
<dbReference type="Gene3D" id="2.70.98.10">
    <property type="match status" value="1"/>
</dbReference>
<dbReference type="Gene3D" id="2.60.120.260">
    <property type="entry name" value="Galactose-binding domain-like"/>
    <property type="match status" value="1"/>
</dbReference>
<dbReference type="PANTHER" id="PTHR46323">
    <property type="entry name" value="BETA-GALACTOSIDASE"/>
    <property type="match status" value="1"/>
</dbReference>
<evidence type="ECO:0000256" key="6">
    <source>
        <dbReference type="ARBA" id="ARBA00023295"/>
    </source>
</evidence>